<proteinExistence type="predicted"/>
<keyword evidence="2" id="KW-1185">Reference proteome</keyword>
<dbReference type="Proteomes" id="UP000282892">
    <property type="component" value="Chromosome"/>
</dbReference>
<dbReference type="KEGG" id="nmk:CHR53_09630"/>
<organism evidence="1 2">
    <name type="scientific">Neobacillus mesonae</name>
    <dbReference type="NCBI Taxonomy" id="1193713"/>
    <lineage>
        <taxon>Bacteria</taxon>
        <taxon>Bacillati</taxon>
        <taxon>Bacillota</taxon>
        <taxon>Bacilli</taxon>
        <taxon>Bacillales</taxon>
        <taxon>Bacillaceae</taxon>
        <taxon>Neobacillus</taxon>
    </lineage>
</organism>
<sequence>MKAPRIWRESLFYDAYNLRSFLKSNLQFILTEKILQNSHIPKNIQTLFIYNIIYSFVTYSFFRTSVGKCITY</sequence>
<evidence type="ECO:0000313" key="1">
    <source>
        <dbReference type="EMBL" id="AZU61508.1"/>
    </source>
</evidence>
<reference evidence="1 2" key="1">
    <citation type="submission" date="2017-07" db="EMBL/GenBank/DDBJ databases">
        <title>The complete genome sequence of Bacillus mesonae strain H20-5, an efficient strain improving plant abiotic stress resistance.</title>
        <authorList>
            <person name="Kim S.Y."/>
            <person name="Song H."/>
            <person name="Sang M.K."/>
            <person name="Weon H.-Y."/>
            <person name="Song J."/>
        </authorList>
    </citation>
    <scope>NUCLEOTIDE SEQUENCE [LARGE SCALE GENOMIC DNA]</scope>
    <source>
        <strain evidence="1 2">H20-5</strain>
    </source>
</reference>
<name>A0A3Q9QRL2_9BACI</name>
<evidence type="ECO:0000313" key="2">
    <source>
        <dbReference type="Proteomes" id="UP000282892"/>
    </source>
</evidence>
<protein>
    <submittedName>
        <fullName evidence="1">Uncharacterized protein</fullName>
    </submittedName>
</protein>
<dbReference type="EMBL" id="CP022572">
    <property type="protein sequence ID" value="AZU61508.1"/>
    <property type="molecule type" value="Genomic_DNA"/>
</dbReference>
<gene>
    <name evidence="1" type="ORF">CHR53_09630</name>
</gene>
<accession>A0A3Q9QRL2</accession>
<dbReference type="AlphaFoldDB" id="A0A3Q9QRL2"/>